<evidence type="ECO:0000313" key="1">
    <source>
        <dbReference type="EMBL" id="RRQ52135.1"/>
    </source>
</evidence>
<dbReference type="Gene3D" id="1.10.260.40">
    <property type="entry name" value="lambda repressor-like DNA-binding domains"/>
    <property type="match status" value="1"/>
</dbReference>
<keyword evidence="2" id="KW-1185">Reference proteome</keyword>
<dbReference type="RefSeq" id="WP_125230151.1">
    <property type="nucleotide sequence ID" value="NZ_RWJI01000001.1"/>
</dbReference>
<dbReference type="GO" id="GO:0003677">
    <property type="term" value="F:DNA binding"/>
    <property type="evidence" value="ECO:0007669"/>
    <property type="project" value="InterPro"/>
</dbReference>
<name>A0A3R8Q8Q8_9SPHN</name>
<dbReference type="InterPro" id="IPR010982">
    <property type="entry name" value="Lambda_DNA-bd_dom_sf"/>
</dbReference>
<comment type="caution">
    <text evidence="1">The sequence shown here is derived from an EMBL/GenBank/DDBJ whole genome shotgun (WGS) entry which is preliminary data.</text>
</comment>
<dbReference type="EMBL" id="RWJI01000001">
    <property type="protein sequence ID" value="RRQ52135.1"/>
    <property type="molecule type" value="Genomic_DNA"/>
</dbReference>
<reference evidence="1 2" key="1">
    <citation type="submission" date="2018-12" db="EMBL/GenBank/DDBJ databases">
        <authorList>
            <person name="Kim S.-J."/>
            <person name="Jung G.-Y."/>
        </authorList>
    </citation>
    <scope>NUCLEOTIDE SEQUENCE [LARGE SCALE GENOMIC DNA]</scope>
    <source>
        <strain evidence="1 2">03SU3-P</strain>
    </source>
</reference>
<dbReference type="Pfam" id="PF15943">
    <property type="entry name" value="YdaS_toxin"/>
    <property type="match status" value="1"/>
</dbReference>
<evidence type="ECO:0000313" key="2">
    <source>
        <dbReference type="Proteomes" id="UP000268553"/>
    </source>
</evidence>
<dbReference type="Proteomes" id="UP000268553">
    <property type="component" value="Unassembled WGS sequence"/>
</dbReference>
<protein>
    <recommendedName>
        <fullName evidence="3">Helix-turn-helix domain-containing protein</fullName>
    </recommendedName>
</protein>
<evidence type="ECO:0008006" key="3">
    <source>
        <dbReference type="Google" id="ProtNLM"/>
    </source>
</evidence>
<sequence>MTLSNRDELKNAIRAALLARAPKPTGIKKVIELAGGANSLAHKLGVTHQAIYTWSHRGWVPIQRAIQIESLFGVPREALLKPELVAILAPRQWS</sequence>
<dbReference type="SUPFAM" id="SSF47413">
    <property type="entry name" value="lambda repressor-like DNA-binding domains"/>
    <property type="match status" value="1"/>
</dbReference>
<proteinExistence type="predicted"/>
<organism evidence="1 2">
    <name type="scientific">Sphingorhabdus wooponensis</name>
    <dbReference type="NCBI Taxonomy" id="940136"/>
    <lineage>
        <taxon>Bacteria</taxon>
        <taxon>Pseudomonadati</taxon>
        <taxon>Pseudomonadota</taxon>
        <taxon>Alphaproteobacteria</taxon>
        <taxon>Sphingomonadales</taxon>
        <taxon>Sphingomonadaceae</taxon>
        <taxon>Sphingorhabdus</taxon>
    </lineage>
</organism>
<accession>A0A3R8Q8Q8</accession>
<dbReference type="AlphaFoldDB" id="A0A3R8Q8Q8"/>
<gene>
    <name evidence="1" type="ORF">D7D48_04495</name>
</gene>
<dbReference type="OrthoDB" id="6446140at2"/>
<dbReference type="InterPro" id="IPR031856">
    <property type="entry name" value="YdaS_toxin-like"/>
</dbReference>